<name>A0A8S9XPX9_APOLU</name>
<protein>
    <submittedName>
        <fullName evidence="1">Uncharacterized protein</fullName>
    </submittedName>
</protein>
<evidence type="ECO:0000313" key="1">
    <source>
        <dbReference type="EMBL" id="KAF6211112.1"/>
    </source>
</evidence>
<proteinExistence type="predicted"/>
<evidence type="ECO:0000313" key="2">
    <source>
        <dbReference type="Proteomes" id="UP000466442"/>
    </source>
</evidence>
<dbReference type="Proteomes" id="UP000466442">
    <property type="component" value="Linkage Group LG5"/>
</dbReference>
<comment type="caution">
    <text evidence="1">The sequence shown here is derived from an EMBL/GenBank/DDBJ whole genome shotgun (WGS) entry which is preliminary data.</text>
</comment>
<dbReference type="AlphaFoldDB" id="A0A8S9XPX9"/>
<accession>A0A8S9XPX9</accession>
<gene>
    <name evidence="1" type="ORF">GE061_014226</name>
</gene>
<organism evidence="1 2">
    <name type="scientific">Apolygus lucorum</name>
    <name type="common">Small green plant bug</name>
    <name type="synonym">Lygocoris lucorum</name>
    <dbReference type="NCBI Taxonomy" id="248454"/>
    <lineage>
        <taxon>Eukaryota</taxon>
        <taxon>Metazoa</taxon>
        <taxon>Ecdysozoa</taxon>
        <taxon>Arthropoda</taxon>
        <taxon>Hexapoda</taxon>
        <taxon>Insecta</taxon>
        <taxon>Pterygota</taxon>
        <taxon>Neoptera</taxon>
        <taxon>Paraneoptera</taxon>
        <taxon>Hemiptera</taxon>
        <taxon>Heteroptera</taxon>
        <taxon>Panheteroptera</taxon>
        <taxon>Cimicomorpha</taxon>
        <taxon>Miridae</taxon>
        <taxon>Mirini</taxon>
        <taxon>Apolygus</taxon>
    </lineage>
</organism>
<keyword evidence="2" id="KW-1185">Reference proteome</keyword>
<sequence length="108" mass="12595">MTYEYEGKGNLFRIWVSSKLRQNELRVNSTFSSVELRFLQRSTGVGQNFSRYTLDSADQISRGSVLLRSSRWSTIVQNSSPVLRSSDLIKFQEDSNHACRKLLQRRFK</sequence>
<reference evidence="1" key="1">
    <citation type="journal article" date="2021" name="Mol. Ecol. Resour.">
        <title>Apolygus lucorum genome provides insights into omnivorousness and mesophyll feeding.</title>
        <authorList>
            <person name="Liu Y."/>
            <person name="Liu H."/>
            <person name="Wang H."/>
            <person name="Huang T."/>
            <person name="Liu B."/>
            <person name="Yang B."/>
            <person name="Yin L."/>
            <person name="Li B."/>
            <person name="Zhang Y."/>
            <person name="Zhang S."/>
            <person name="Jiang F."/>
            <person name="Zhang X."/>
            <person name="Ren Y."/>
            <person name="Wang B."/>
            <person name="Wang S."/>
            <person name="Lu Y."/>
            <person name="Wu K."/>
            <person name="Fan W."/>
            <person name="Wang G."/>
        </authorList>
    </citation>
    <scope>NUCLEOTIDE SEQUENCE</scope>
    <source>
        <strain evidence="1">12Hb</strain>
    </source>
</reference>
<dbReference type="EMBL" id="WIXP02000005">
    <property type="protein sequence ID" value="KAF6211112.1"/>
    <property type="molecule type" value="Genomic_DNA"/>
</dbReference>